<name>A0ACA9Y1A7_9ASCO</name>
<proteinExistence type="predicted"/>
<reference evidence="1" key="1">
    <citation type="submission" date="2022-06" db="EMBL/GenBank/DDBJ databases">
        <authorList>
            <person name="Legras J.-L."/>
            <person name="Devillers H."/>
            <person name="Grondin C."/>
        </authorList>
    </citation>
    <scope>NUCLEOTIDE SEQUENCE</scope>
    <source>
        <strain evidence="1">CLIB 1444</strain>
    </source>
</reference>
<protein>
    <submittedName>
        <fullName evidence="1">D-amino-acid N-acetyltransferase Hpa3p</fullName>
    </submittedName>
</protein>
<comment type="caution">
    <text evidence="1">The sequence shown here is derived from an EMBL/GenBank/DDBJ whole genome shotgun (WGS) entry which is preliminary data.</text>
</comment>
<accession>A0ACA9Y1A7</accession>
<dbReference type="EMBL" id="CALSDN010000001">
    <property type="protein sequence ID" value="CAH6718747.1"/>
    <property type="molecule type" value="Genomic_DNA"/>
</dbReference>
<evidence type="ECO:0000313" key="2">
    <source>
        <dbReference type="Proteomes" id="UP001152531"/>
    </source>
</evidence>
<dbReference type="Proteomes" id="UP001152531">
    <property type="component" value="Unassembled WGS sequence"/>
</dbReference>
<gene>
    <name evidence="1" type="ORF">CLIB1444_01S13630</name>
</gene>
<organism evidence="1 2">
    <name type="scientific">[Candida] jaroonii</name>
    <dbReference type="NCBI Taxonomy" id="467808"/>
    <lineage>
        <taxon>Eukaryota</taxon>
        <taxon>Fungi</taxon>
        <taxon>Dikarya</taxon>
        <taxon>Ascomycota</taxon>
        <taxon>Saccharomycotina</taxon>
        <taxon>Pichiomycetes</taxon>
        <taxon>Debaryomycetaceae</taxon>
        <taxon>Yamadazyma</taxon>
    </lineage>
</organism>
<sequence>MSVIIRPVQKKDKEKWFQLWSGKEDSYLEFYKALDKVSDETSEYTWSRFFDDTVPIYSIVAEVEGEVIGFANYLTHKNTWTVEDALYLNDLYVSNKNRLKGVGRLLIEEVYKQADALNCNKCYWATSFDNYRAQLLYTKVGVDASKKIYLRPPR</sequence>
<keyword evidence="2" id="KW-1185">Reference proteome</keyword>
<evidence type="ECO:0000313" key="1">
    <source>
        <dbReference type="EMBL" id="CAH6718747.1"/>
    </source>
</evidence>